<evidence type="ECO:0000313" key="1">
    <source>
        <dbReference type="EMBL" id="GAA1186548.1"/>
    </source>
</evidence>
<sequence>MELDALRHANFSKLSTAVGDWTTMITKLEELKEDARTQLDGAAKKANWEGVNATVTKSFILKTATEFADAVTEATTIRNILRDTHDELVDYKDRLGTAIENGLKKNLTVVGTGDGGFTVTMNIHPDRAAEGTEVPDHTPEDAENLRDEVQRILQGATESDRTASDALVAIVTQSPYGFSDASYADRDAAAKTIKDAERYANLIKNKGDDMSPEEFDALNRDLAQYRDDPLFQERFATTLGPRGLLDFWADLSDPSDGGDLQRARREQLGDFQQNLSMTLAGATQSDSPAMQRWQDDMVRLGEERIQTRGANVYGFQIMSNLMRVGDYNDEFLNKYGNALVKTEKDMKIPSHYWVAGLGGPSMPKMNFMGEEFGRDPMTGFMSALSNSPEASTQFFNTTQPQDNAQYVLKDREVIEDTPLDDGDANHAREATGKALVAATTGVNPNDPDARPVPHSPQNREALDRSLRFLSEAGDDFPSEMRDDMAAVLVNYGDETHHTASSQADDANDPRLLDRHHLMEVTKQVSRDQNAYGILNDGLNQEMVRDIHADKPSDPKETLQRAGATVGFLEEARYQALKTDKEDPSWDAKWAYHGFGGAVNFIPVVGDAAQRGVDALAYQWQLDEQDRINQETQRENGKTFTARENQLQALADQWSAANPGHTNNRYTLTQEINEAAFAGNDRAQGLAGDQ</sequence>
<comment type="caution">
    <text evidence="1">The sequence shown here is derived from an EMBL/GenBank/DDBJ whole genome shotgun (WGS) entry which is preliminary data.</text>
</comment>
<name>A0ABN1V081_9ACTN</name>
<gene>
    <name evidence="1" type="ORF">GCM10009654_50090</name>
</gene>
<keyword evidence="2" id="KW-1185">Reference proteome</keyword>
<dbReference type="RefSeq" id="WP_344280962.1">
    <property type="nucleotide sequence ID" value="NZ_BAAAKV010000051.1"/>
</dbReference>
<accession>A0ABN1V081</accession>
<dbReference type="EMBL" id="BAAAKV010000051">
    <property type="protein sequence ID" value="GAA1186548.1"/>
    <property type="molecule type" value="Genomic_DNA"/>
</dbReference>
<proteinExistence type="predicted"/>
<protein>
    <submittedName>
        <fullName evidence="1">PPE domain-containing protein</fullName>
    </submittedName>
</protein>
<organism evidence="1 2">
    <name type="scientific">Streptomyces hebeiensis</name>
    <dbReference type="NCBI Taxonomy" id="229486"/>
    <lineage>
        <taxon>Bacteria</taxon>
        <taxon>Bacillati</taxon>
        <taxon>Actinomycetota</taxon>
        <taxon>Actinomycetes</taxon>
        <taxon>Kitasatosporales</taxon>
        <taxon>Streptomycetaceae</taxon>
        <taxon>Streptomyces</taxon>
    </lineage>
</organism>
<evidence type="ECO:0000313" key="2">
    <source>
        <dbReference type="Proteomes" id="UP001501371"/>
    </source>
</evidence>
<dbReference type="Proteomes" id="UP001501371">
    <property type="component" value="Unassembled WGS sequence"/>
</dbReference>
<reference evidence="1 2" key="1">
    <citation type="journal article" date="2019" name="Int. J. Syst. Evol. Microbiol.">
        <title>The Global Catalogue of Microorganisms (GCM) 10K type strain sequencing project: providing services to taxonomists for standard genome sequencing and annotation.</title>
        <authorList>
            <consortium name="The Broad Institute Genomics Platform"/>
            <consortium name="The Broad Institute Genome Sequencing Center for Infectious Disease"/>
            <person name="Wu L."/>
            <person name="Ma J."/>
        </authorList>
    </citation>
    <scope>NUCLEOTIDE SEQUENCE [LARGE SCALE GENOMIC DNA]</scope>
    <source>
        <strain evidence="1 2">JCM 12696</strain>
    </source>
</reference>